<sequence length="215" mass="23260">MDTLDPMAAPGPDRRLSSPAAARNREPILKVLRDWLPPRGRVLEVASGSGEHALHFATALPHLSWQPSDPSATARASIEAWRAEQGPDNLLAPLALDVIQRPWPVPDFTALVAINLLHISPWAVSEALFAEAGARLPEGGMVYLYGPFMRDGEHTAESNAAFDADLRQRNPEWGIRELEAILALAERHALGVVAVEEMPANNLSVVLRVEPASGA</sequence>
<dbReference type="SUPFAM" id="SSF53335">
    <property type="entry name" value="S-adenosyl-L-methionine-dependent methyltransferases"/>
    <property type="match status" value="1"/>
</dbReference>
<feature type="region of interest" description="Disordered" evidence="1">
    <location>
        <begin position="1"/>
        <end position="22"/>
    </location>
</feature>
<protein>
    <submittedName>
        <fullName evidence="2">DUF938 domain-containing protein</fullName>
    </submittedName>
</protein>
<accession>A0ABU1HKS7</accession>
<gene>
    <name evidence="2" type="ORF">QC821_20350</name>
</gene>
<dbReference type="RefSeq" id="WP_309725129.1">
    <property type="nucleotide sequence ID" value="NZ_JARWAM010000023.1"/>
</dbReference>
<name>A0ABU1HKS7_9GAMM</name>
<evidence type="ECO:0000313" key="3">
    <source>
        <dbReference type="Proteomes" id="UP001251374"/>
    </source>
</evidence>
<reference evidence="2 3" key="1">
    <citation type="submission" date="2023-04" db="EMBL/GenBank/DDBJ databases">
        <title>A long-awaited taxogenomic arrangement of the family Halomonadaceae.</title>
        <authorList>
            <person name="De La Haba R."/>
            <person name="Chuvochina M."/>
            <person name="Wittouck S."/>
            <person name="Arahal D.R."/>
            <person name="Sanchez-Porro C."/>
            <person name="Hugenholtz P."/>
            <person name="Ventosa A."/>
        </authorList>
    </citation>
    <scope>NUCLEOTIDE SEQUENCE [LARGE SCALE GENOMIC DNA]</scope>
    <source>
        <strain evidence="2 3">DSM 26770</strain>
    </source>
</reference>
<comment type="caution">
    <text evidence="2">The sequence shown here is derived from an EMBL/GenBank/DDBJ whole genome shotgun (WGS) entry which is preliminary data.</text>
</comment>
<evidence type="ECO:0000313" key="2">
    <source>
        <dbReference type="EMBL" id="MDR5907628.1"/>
    </source>
</evidence>
<evidence type="ECO:0000256" key="1">
    <source>
        <dbReference type="SAM" id="MobiDB-lite"/>
    </source>
</evidence>
<dbReference type="EMBL" id="JARWAM010000023">
    <property type="protein sequence ID" value="MDR5907628.1"/>
    <property type="molecule type" value="Genomic_DNA"/>
</dbReference>
<dbReference type="Proteomes" id="UP001251374">
    <property type="component" value="Unassembled WGS sequence"/>
</dbReference>
<dbReference type="PANTHER" id="PTHR20974:SF0">
    <property type="entry name" value="UPF0585 PROTEIN CG18661"/>
    <property type="match status" value="1"/>
</dbReference>
<proteinExistence type="predicted"/>
<dbReference type="PANTHER" id="PTHR20974">
    <property type="entry name" value="UPF0585 PROTEIN CG18661"/>
    <property type="match status" value="1"/>
</dbReference>
<keyword evidence="3" id="KW-1185">Reference proteome</keyword>
<dbReference type="InterPro" id="IPR010342">
    <property type="entry name" value="DUF938"/>
</dbReference>
<dbReference type="Gene3D" id="3.40.50.150">
    <property type="entry name" value="Vaccinia Virus protein VP39"/>
    <property type="match status" value="1"/>
</dbReference>
<dbReference type="Pfam" id="PF06080">
    <property type="entry name" value="DUF938"/>
    <property type="match status" value="1"/>
</dbReference>
<organism evidence="2 3">
    <name type="scientific">Franzmannia qiaohouensis</name>
    <dbReference type="NCBI Taxonomy" id="1329370"/>
    <lineage>
        <taxon>Bacteria</taxon>
        <taxon>Pseudomonadati</taxon>
        <taxon>Pseudomonadota</taxon>
        <taxon>Gammaproteobacteria</taxon>
        <taxon>Oceanospirillales</taxon>
        <taxon>Halomonadaceae</taxon>
        <taxon>Franzmannia</taxon>
    </lineage>
</organism>
<dbReference type="InterPro" id="IPR029063">
    <property type="entry name" value="SAM-dependent_MTases_sf"/>
</dbReference>